<protein>
    <submittedName>
        <fullName evidence="1">CRISPR-associated protein, Cse1 family</fullName>
    </submittedName>
</protein>
<organism evidence="1 2">
    <name type="scientific">Methylocaldum marinum</name>
    <dbReference type="NCBI Taxonomy" id="1432792"/>
    <lineage>
        <taxon>Bacteria</taxon>
        <taxon>Pseudomonadati</taxon>
        <taxon>Pseudomonadota</taxon>
        <taxon>Gammaproteobacteria</taxon>
        <taxon>Methylococcales</taxon>
        <taxon>Methylococcaceae</taxon>
        <taxon>Methylocaldum</taxon>
    </lineage>
</organism>
<dbReference type="RefSeq" id="WP_119631633.1">
    <property type="nucleotide sequence ID" value="NZ_AP017928.1"/>
</dbReference>
<dbReference type="KEGG" id="mmai:sS8_4543"/>
<sequence length="529" mass="58524">MNLVTEPWIPVVTPGGERRLASLLEVFTEGQQFSDLSVRSHERIALMRLLICVAQAALDGPEDIDSWDEAPKDLPGAAEHYLEKWRDSFDLFHSQKPFLQIACIEKPAKNAKADQDSDLGALTSASKLDFALATGNNTTLFDHGGFPTAARTFPPAVLALMLLTSQQFSPGGLIAKVRWDGKETSKSSAHAPCTPSSMLHAYLRRKTLYDTICVNLLTKETVAQHFNHVSHGSWGKPIWEYVPANLDDKPAVENATRTYLGRLVPLSRLLRLQANSDGILLGNGLVYPAFPEFPAEAAATIVISRNNEERQLLGAGAKAIWRELSALIASRKQGQTGGALTLSNIPDNVPFDLWVGALLTNKASILDTVESVFHVPANMRTDNVRTAYDAEIRWAESVASKLSWAVETYREQIDGGWEARIKMAGPNKNQLRGQLHATATRHYWTAVEKLRPSLMDHVAAIGTTAEAVEQTRRVWRKAVHGAAREAYKLACGQETPRQMRAFALGWDKLFAQSKRETEPEEPEAEEMEE</sequence>
<accession>A0A250KXT0</accession>
<dbReference type="EMBL" id="AP017928">
    <property type="protein sequence ID" value="BBA36473.1"/>
    <property type="molecule type" value="Genomic_DNA"/>
</dbReference>
<evidence type="ECO:0000313" key="2">
    <source>
        <dbReference type="Proteomes" id="UP000266313"/>
    </source>
</evidence>
<keyword evidence="2" id="KW-1185">Reference proteome</keyword>
<reference evidence="1 2" key="1">
    <citation type="submission" date="2016-12" db="EMBL/GenBank/DDBJ databases">
        <title>Genome sequencing of Methylocaldum marinum.</title>
        <authorList>
            <person name="Takeuchi M."/>
            <person name="Kamagata Y."/>
            <person name="Hiraoka S."/>
            <person name="Oshima K."/>
            <person name="Hattori M."/>
            <person name="Iwasaki W."/>
        </authorList>
    </citation>
    <scope>NUCLEOTIDE SEQUENCE [LARGE SCALE GENOMIC DNA]</scope>
    <source>
        <strain evidence="1 2">S8</strain>
    </source>
</reference>
<dbReference type="Proteomes" id="UP000266313">
    <property type="component" value="Chromosome"/>
</dbReference>
<evidence type="ECO:0000313" key="1">
    <source>
        <dbReference type="EMBL" id="BBA36473.1"/>
    </source>
</evidence>
<dbReference type="InterPro" id="IPR013381">
    <property type="entry name" value="CRISPR-assoc_prot_Cse1"/>
</dbReference>
<dbReference type="Pfam" id="PF09481">
    <property type="entry name" value="CRISPR_Cse1"/>
    <property type="match status" value="1"/>
</dbReference>
<name>A0A250KXT0_9GAMM</name>
<dbReference type="OrthoDB" id="5392377at2"/>
<dbReference type="NCBIfam" id="TIGR02547">
    <property type="entry name" value="casA_cse1"/>
    <property type="match status" value="1"/>
</dbReference>
<dbReference type="AlphaFoldDB" id="A0A250KXT0"/>
<dbReference type="Gene3D" id="1.10.132.100">
    <property type="match status" value="1"/>
</dbReference>
<gene>
    <name evidence="1" type="ORF">sS8_4543</name>
</gene>
<proteinExistence type="predicted"/>